<keyword evidence="3 5" id="KW-0067">ATP-binding</keyword>
<dbReference type="PANTHER" id="PTHR42711">
    <property type="entry name" value="ABC TRANSPORTER ATP-BINDING PROTEIN"/>
    <property type="match status" value="1"/>
</dbReference>
<name>A0A847D050_9BACT</name>
<dbReference type="InterPro" id="IPR003439">
    <property type="entry name" value="ABC_transporter-like_ATP-bd"/>
</dbReference>
<feature type="domain" description="ABC transporter" evidence="4">
    <location>
        <begin position="7"/>
        <end position="243"/>
    </location>
</feature>
<dbReference type="InterPro" id="IPR027417">
    <property type="entry name" value="P-loop_NTPase"/>
</dbReference>
<evidence type="ECO:0000256" key="2">
    <source>
        <dbReference type="ARBA" id="ARBA00022741"/>
    </source>
</evidence>
<keyword evidence="2" id="KW-0547">Nucleotide-binding</keyword>
<reference evidence="5 6" key="1">
    <citation type="journal article" date="2020" name="Biotechnol. Biofuels">
        <title>New insights from the biogas microbiome by comprehensive genome-resolved metagenomics of nearly 1600 species originating from multiple anaerobic digesters.</title>
        <authorList>
            <person name="Campanaro S."/>
            <person name="Treu L."/>
            <person name="Rodriguez-R L.M."/>
            <person name="Kovalovszki A."/>
            <person name="Ziels R.M."/>
            <person name="Maus I."/>
            <person name="Zhu X."/>
            <person name="Kougias P.G."/>
            <person name="Basile A."/>
            <person name="Luo G."/>
            <person name="Schluter A."/>
            <person name="Konstantinidis K.T."/>
            <person name="Angelidaki I."/>
        </authorList>
    </citation>
    <scope>NUCLEOTIDE SEQUENCE [LARGE SCALE GENOMIC DNA]</scope>
    <source>
        <strain evidence="5">AS06rmzACSIP_65</strain>
    </source>
</reference>
<dbReference type="Proteomes" id="UP000545876">
    <property type="component" value="Unassembled WGS sequence"/>
</dbReference>
<dbReference type="PROSITE" id="PS50893">
    <property type="entry name" value="ABC_TRANSPORTER_2"/>
    <property type="match status" value="1"/>
</dbReference>
<dbReference type="PANTHER" id="PTHR42711:SF4">
    <property type="entry name" value="ABC TRANSPORTER RELATED"/>
    <property type="match status" value="1"/>
</dbReference>
<dbReference type="GO" id="GO:0016887">
    <property type="term" value="F:ATP hydrolysis activity"/>
    <property type="evidence" value="ECO:0007669"/>
    <property type="project" value="InterPro"/>
</dbReference>
<dbReference type="GO" id="GO:0005524">
    <property type="term" value="F:ATP binding"/>
    <property type="evidence" value="ECO:0007669"/>
    <property type="project" value="UniProtKB-KW"/>
</dbReference>
<protein>
    <submittedName>
        <fullName evidence="5">ATP-binding cassette domain-containing protein</fullName>
    </submittedName>
</protein>
<proteinExistence type="predicted"/>
<dbReference type="SUPFAM" id="SSF52540">
    <property type="entry name" value="P-loop containing nucleoside triphosphate hydrolases"/>
    <property type="match status" value="1"/>
</dbReference>
<dbReference type="Pfam" id="PF00005">
    <property type="entry name" value="ABC_tran"/>
    <property type="match status" value="1"/>
</dbReference>
<evidence type="ECO:0000256" key="1">
    <source>
        <dbReference type="ARBA" id="ARBA00022448"/>
    </source>
</evidence>
<sequence length="308" mass="35290">MKKELVVKVKNLSKEFKVSQKSIKAIDNTSFNIYKEEFVGFIGQNGAGKTTTLKCLTGLLAPDEGEVRVLGHEPQKRDYDFLSSISLVMGNKSQLWWELPPIETFLLNKEIYQIEDTFFKKNLSEMVERLGITEAINIPVRKLSLGERMKCELVASFLHSPELLFLDEPTLGLDIVSQQKLRDFLADYQARNKATVILTSHNMEDIKNLCKRVIIIDKGKVLYDGRLTELTEKFVKEKFVRFVLPVPQQERKISGLGKILDFNGKIGLILVNRQKIKEVTKALIEKFDVEDIDIEEPSLESVVRNIWS</sequence>
<dbReference type="SMART" id="SM00382">
    <property type="entry name" value="AAA"/>
    <property type="match status" value="1"/>
</dbReference>
<dbReference type="InterPro" id="IPR003593">
    <property type="entry name" value="AAA+_ATPase"/>
</dbReference>
<dbReference type="Gene3D" id="3.40.50.300">
    <property type="entry name" value="P-loop containing nucleotide triphosphate hydrolases"/>
    <property type="match status" value="1"/>
</dbReference>
<organism evidence="5 6">
    <name type="scientific">Candidatus Dojkabacteria bacterium</name>
    <dbReference type="NCBI Taxonomy" id="2099670"/>
    <lineage>
        <taxon>Bacteria</taxon>
        <taxon>Candidatus Dojkabacteria</taxon>
    </lineage>
</organism>
<dbReference type="EMBL" id="JAAZBX010000001">
    <property type="protein sequence ID" value="NLD25094.1"/>
    <property type="molecule type" value="Genomic_DNA"/>
</dbReference>
<comment type="caution">
    <text evidence="5">The sequence shown here is derived from an EMBL/GenBank/DDBJ whole genome shotgun (WGS) entry which is preliminary data.</text>
</comment>
<evidence type="ECO:0000313" key="6">
    <source>
        <dbReference type="Proteomes" id="UP000545876"/>
    </source>
</evidence>
<dbReference type="InterPro" id="IPR050763">
    <property type="entry name" value="ABC_transporter_ATP-binding"/>
</dbReference>
<gene>
    <name evidence="5" type="ORF">GX656_00425</name>
</gene>
<keyword evidence="1" id="KW-0813">Transport</keyword>
<accession>A0A847D050</accession>
<evidence type="ECO:0000259" key="4">
    <source>
        <dbReference type="PROSITE" id="PS50893"/>
    </source>
</evidence>
<evidence type="ECO:0000256" key="3">
    <source>
        <dbReference type="ARBA" id="ARBA00022840"/>
    </source>
</evidence>
<dbReference type="AlphaFoldDB" id="A0A847D050"/>
<evidence type="ECO:0000313" key="5">
    <source>
        <dbReference type="EMBL" id="NLD25094.1"/>
    </source>
</evidence>